<keyword evidence="7" id="KW-1185">Reference proteome</keyword>
<protein>
    <submittedName>
        <fullName evidence="6">PTS lactose/cellobiose transporter subunit IIA</fullName>
    </submittedName>
</protein>
<accession>A0ABP3UWD6</accession>
<keyword evidence="4" id="KW-0598">Phosphotransferase system</keyword>
<comment type="caution">
    <text evidence="6">The sequence shown here is derived from an EMBL/GenBank/DDBJ whole genome shotgun (WGS) entry which is preliminary data.</text>
</comment>
<dbReference type="RefSeq" id="WP_343761462.1">
    <property type="nucleotide sequence ID" value="NZ_BAAACG010000009.1"/>
</dbReference>
<keyword evidence="3" id="KW-0808">Transferase</keyword>
<dbReference type="PROSITE" id="PS51095">
    <property type="entry name" value="PTS_EIIA_TYPE_3"/>
    <property type="match status" value="1"/>
</dbReference>
<dbReference type="SUPFAM" id="SSF46973">
    <property type="entry name" value="Enzyme IIa from lactose specific PTS, IIa-lac"/>
    <property type="match status" value="1"/>
</dbReference>
<evidence type="ECO:0000256" key="1">
    <source>
        <dbReference type="ARBA" id="ARBA00022448"/>
    </source>
</evidence>
<proteinExistence type="predicted"/>
<dbReference type="InterPro" id="IPR036542">
    <property type="entry name" value="PTS_IIA_lac/cel_sf"/>
</dbReference>
<dbReference type="InterPro" id="IPR003188">
    <property type="entry name" value="PTS_IIA_lac/cel"/>
</dbReference>
<dbReference type="CDD" id="cd00215">
    <property type="entry name" value="PTS_IIA_lac"/>
    <property type="match status" value="1"/>
</dbReference>
<dbReference type="PIRSF" id="PIRSF000699">
    <property type="entry name" value="PTS_IILac_III"/>
    <property type="match status" value="1"/>
</dbReference>
<dbReference type="PANTHER" id="PTHR34382">
    <property type="entry name" value="PTS SYSTEM N,N'-DIACETYLCHITOBIOSE-SPECIFIC EIIA COMPONENT"/>
    <property type="match status" value="1"/>
</dbReference>
<dbReference type="Gene3D" id="1.20.58.80">
    <property type="entry name" value="Phosphotransferase system, lactose/cellobiose-type IIA subunit"/>
    <property type="match status" value="1"/>
</dbReference>
<evidence type="ECO:0000256" key="3">
    <source>
        <dbReference type="ARBA" id="ARBA00022679"/>
    </source>
</evidence>
<evidence type="ECO:0000256" key="4">
    <source>
        <dbReference type="ARBA" id="ARBA00022683"/>
    </source>
</evidence>
<dbReference type="EMBL" id="BAAACG010000009">
    <property type="protein sequence ID" value="GAA0740650.1"/>
    <property type="molecule type" value="Genomic_DNA"/>
</dbReference>
<reference evidence="7" key="1">
    <citation type="journal article" date="2019" name="Int. J. Syst. Evol. Microbiol.">
        <title>The Global Catalogue of Microorganisms (GCM) 10K type strain sequencing project: providing services to taxonomists for standard genome sequencing and annotation.</title>
        <authorList>
            <consortium name="The Broad Institute Genomics Platform"/>
            <consortium name="The Broad Institute Genome Sequencing Center for Infectious Disease"/>
            <person name="Wu L."/>
            <person name="Ma J."/>
        </authorList>
    </citation>
    <scope>NUCLEOTIDE SEQUENCE [LARGE SCALE GENOMIC DNA]</scope>
    <source>
        <strain evidence="7">JCM 1407</strain>
    </source>
</reference>
<evidence type="ECO:0000256" key="5">
    <source>
        <dbReference type="PROSITE-ProRule" id="PRU00418"/>
    </source>
</evidence>
<evidence type="ECO:0000256" key="2">
    <source>
        <dbReference type="ARBA" id="ARBA00022597"/>
    </source>
</evidence>
<dbReference type="PANTHER" id="PTHR34382:SF7">
    <property type="entry name" value="PTS SYSTEM N,N'-DIACETYLCHITOBIOSE-SPECIFIC EIIA COMPONENT"/>
    <property type="match status" value="1"/>
</dbReference>
<feature type="modified residue" description="Phosphohistidine; by HPr" evidence="5">
    <location>
        <position position="75"/>
    </location>
</feature>
<name>A0ABP3UWD6_9CLOT</name>
<keyword evidence="1" id="KW-0813">Transport</keyword>
<organism evidence="6 7">
    <name type="scientific">Clostridium oceanicum</name>
    <dbReference type="NCBI Taxonomy" id="1543"/>
    <lineage>
        <taxon>Bacteria</taxon>
        <taxon>Bacillati</taxon>
        <taxon>Bacillota</taxon>
        <taxon>Clostridia</taxon>
        <taxon>Eubacteriales</taxon>
        <taxon>Clostridiaceae</taxon>
        <taxon>Clostridium</taxon>
    </lineage>
</organism>
<keyword evidence="2" id="KW-0762">Sugar transport</keyword>
<dbReference type="Pfam" id="PF02255">
    <property type="entry name" value="PTS_IIA"/>
    <property type="match status" value="1"/>
</dbReference>
<evidence type="ECO:0000313" key="7">
    <source>
        <dbReference type="Proteomes" id="UP001501510"/>
    </source>
</evidence>
<dbReference type="Proteomes" id="UP001501510">
    <property type="component" value="Unassembled WGS sequence"/>
</dbReference>
<evidence type="ECO:0000313" key="6">
    <source>
        <dbReference type="EMBL" id="GAA0740650.1"/>
    </source>
</evidence>
<sequence>MDIQLNVMEIIGNSGECRSLSFEALKLAKNGAFHEAEEKLNLAKERMVSAHKFQTSLIFAEAEGDKVEMGPLMVHAQDHLMTSSMFRDLIKEFVEVYKKLDN</sequence>
<gene>
    <name evidence="6" type="ORF">GCM10008906_20950</name>
</gene>